<dbReference type="InterPro" id="IPR036942">
    <property type="entry name" value="Beta-barrel_TonB_sf"/>
</dbReference>
<dbReference type="Proteomes" id="UP000193431">
    <property type="component" value="Chromosome"/>
</dbReference>
<dbReference type="EMBL" id="CP019344">
    <property type="protein sequence ID" value="ARN78334.1"/>
    <property type="molecule type" value="Genomic_DNA"/>
</dbReference>
<evidence type="ECO:0000256" key="3">
    <source>
        <dbReference type="ARBA" id="ARBA00023237"/>
    </source>
</evidence>
<dbReference type="RefSeq" id="WP_085767136.1">
    <property type="nucleotide sequence ID" value="NZ_CP019344.1"/>
</dbReference>
<evidence type="ECO:0000313" key="6">
    <source>
        <dbReference type="Proteomes" id="UP000193431"/>
    </source>
</evidence>
<keyword evidence="2" id="KW-0472">Membrane</keyword>
<gene>
    <name evidence="5" type="ORF">BST97_10225</name>
</gene>
<dbReference type="OrthoDB" id="603275at2"/>
<dbReference type="InterPro" id="IPR008969">
    <property type="entry name" value="CarboxyPept-like_regulatory"/>
</dbReference>
<evidence type="ECO:0000313" key="5">
    <source>
        <dbReference type="EMBL" id="ARN78334.1"/>
    </source>
</evidence>
<dbReference type="SUPFAM" id="SSF56935">
    <property type="entry name" value="Porins"/>
    <property type="match status" value="1"/>
</dbReference>
<dbReference type="SUPFAM" id="SSF49464">
    <property type="entry name" value="Carboxypeptidase regulatory domain-like"/>
    <property type="match status" value="1"/>
</dbReference>
<evidence type="ECO:0000256" key="2">
    <source>
        <dbReference type="ARBA" id="ARBA00023136"/>
    </source>
</evidence>
<proteinExistence type="predicted"/>
<dbReference type="STRING" id="331648.BST97_10225"/>
<dbReference type="AlphaFoldDB" id="A0A1W6ML42"/>
<keyword evidence="3" id="KW-0998">Cell outer membrane</keyword>
<feature type="signal peptide" evidence="4">
    <location>
        <begin position="1"/>
        <end position="20"/>
    </location>
</feature>
<evidence type="ECO:0000256" key="4">
    <source>
        <dbReference type="SAM" id="SignalP"/>
    </source>
</evidence>
<dbReference type="Pfam" id="PF13620">
    <property type="entry name" value="CarboxypepD_reg"/>
    <property type="match status" value="1"/>
</dbReference>
<keyword evidence="4" id="KW-0732">Signal</keyword>
<feature type="chain" id="PRO_5012280818" description="TonB-dependent receptor" evidence="4">
    <location>
        <begin position="21"/>
        <end position="899"/>
    </location>
</feature>
<organism evidence="5 6">
    <name type="scientific">Nonlabens spongiae</name>
    <dbReference type="NCBI Taxonomy" id="331648"/>
    <lineage>
        <taxon>Bacteria</taxon>
        <taxon>Pseudomonadati</taxon>
        <taxon>Bacteroidota</taxon>
        <taxon>Flavobacteriia</taxon>
        <taxon>Flavobacteriales</taxon>
        <taxon>Flavobacteriaceae</taxon>
        <taxon>Nonlabens</taxon>
    </lineage>
</organism>
<evidence type="ECO:0000256" key="1">
    <source>
        <dbReference type="ARBA" id="ARBA00004442"/>
    </source>
</evidence>
<name>A0A1W6ML42_9FLAO</name>
<dbReference type="Gene3D" id="2.60.40.1120">
    <property type="entry name" value="Carboxypeptidase-like, regulatory domain"/>
    <property type="match status" value="1"/>
</dbReference>
<comment type="subcellular location">
    <subcellularLocation>
        <location evidence="1">Cell outer membrane</location>
    </subcellularLocation>
</comment>
<evidence type="ECO:0008006" key="7">
    <source>
        <dbReference type="Google" id="ProtNLM"/>
    </source>
</evidence>
<accession>A0A1W6ML42</accession>
<dbReference type="GO" id="GO:0009279">
    <property type="term" value="C:cell outer membrane"/>
    <property type="evidence" value="ECO:0007669"/>
    <property type="project" value="UniProtKB-SubCell"/>
</dbReference>
<keyword evidence="6" id="KW-1185">Reference proteome</keyword>
<reference evidence="5 6" key="1">
    <citation type="submission" date="2016-11" db="EMBL/GenBank/DDBJ databases">
        <title>Trade-off between light-utilization and light-protection in marine flavobacteria.</title>
        <authorList>
            <person name="Kumagai Y."/>
        </authorList>
    </citation>
    <scope>NUCLEOTIDE SEQUENCE [LARGE SCALE GENOMIC DNA]</scope>
    <source>
        <strain evidence="5 6">JCM 13191</strain>
    </source>
</reference>
<sequence>MKKTLLIFLALICLVGTLKAQSVKITGVVVDSLGQPLQMANVIAYQKDKNLGAFGITNDAGRYQLLDLKKDSTYVVKVSFLGLKAVEDTIKNIQTDLERNYVLLEGPDELDAVNIVYEMPVSIKGDTIVYNSDSFTNGTERKLGEVLQKLPGVEVNEDGDVQVEGKAVEKIKVNGKDFFEGDTRLATKNIPANAIDKVEVLRNYNDVGQLKGLGNDQDRIAINIRLKEGKENFWFGDGTAAVGYGGLDERYLIQPKAFYYSDKLSVNILTDLNNLGQPAFTSRDYFRFVGFRRGNTQDTGGGINVGTASAFSPIQVSNATNVETKFAAVNSIWNASKTLDIKTFGIFNRTDSDAAFINQNIFIDSGLEETRTQSTQEEVNSALFKLGADFKPNENLTLDYDGQFSITNEESMTQRISQSQRGTEEVDELRNQNPYTFDQSLNGYYTLGEKNVFSLETRFLNQEEDPFFNASRDLLGIDDPAPFNELGLEEADPYILNQNRLVRTNKFDAKLDYWYVLNKKSNLNVITGTTISSQDFNTSIFQTLNDGSTNSLDSDTVGNDVDFDFRDLYAGLRYKFITGKFTFTPGLIAHSFQTKDFQNSSENKINTERVLPELNIRYDLRSSQSLTLDYNQTVQFNDADSYAEGLILSGFNGLRVGNNQLEGVINDRIRLRYNDFNMFNYQFVNANVTYTKTRDAIQSNTILRGINTVSQSINSVFANESLSGGGTYSREIKKIQTGLSANASYNIFNNVINGDNQESVNFNHSYSIFGRSNFQKGVNFNVRYTLGFADNDNGQFTNESTTNTINLDADWQIGKRWFLQADYDYNIFRATGDVENTFDFLNATLRYQKPESKWEYSLIARNILDRDARVNNSFGQIVSSTSSTFVLPRYVYFQVRFDL</sequence>
<protein>
    <recommendedName>
        <fullName evidence="7">TonB-dependent receptor</fullName>
    </recommendedName>
</protein>
<dbReference type="Gene3D" id="2.40.170.20">
    <property type="entry name" value="TonB-dependent receptor, beta-barrel domain"/>
    <property type="match status" value="1"/>
</dbReference>